<dbReference type="GO" id="GO:0016151">
    <property type="term" value="F:nickel cation binding"/>
    <property type="evidence" value="ECO:0007669"/>
    <property type="project" value="UniProtKB-UniRule"/>
</dbReference>
<reference evidence="6 8" key="3">
    <citation type="journal article" date="2024" name="Syst. Appl. Microbiol.">
        <title>Helicobacter cappadocius sp. nov., from lizards: The first psychrotrophic Helicobacter species.</title>
        <authorList>
            <person name="Aydin F."/>
            <person name="Tarhane S."/>
            <person name="Karakaya E."/>
            <person name="Abay S."/>
            <person name="Kayman T."/>
            <person name="Guran O."/>
            <person name="Bozkurt E."/>
            <person name="Uzum N."/>
            <person name="Avci A."/>
            <person name="Olgun K."/>
            <person name="Jablonski D."/>
            <person name="Guran C."/>
            <person name="Burcin Saticioglu I."/>
        </authorList>
    </citation>
    <scope>NUCLEOTIDE SEQUENCE [LARGE SCALE GENOMIC DNA]</scope>
    <source>
        <strain evidence="6">Faydin-H75</strain>
        <strain evidence="8">faydin-H76</strain>
    </source>
</reference>
<evidence type="ECO:0000259" key="5">
    <source>
        <dbReference type="SMART" id="SM00988"/>
    </source>
</evidence>
<dbReference type="SMART" id="SM00988">
    <property type="entry name" value="UreE_N"/>
    <property type="match status" value="1"/>
</dbReference>
<dbReference type="GO" id="GO:0005737">
    <property type="term" value="C:cytoplasm"/>
    <property type="evidence" value="ECO:0007669"/>
    <property type="project" value="UniProtKB-SubCell"/>
</dbReference>
<evidence type="ECO:0000313" key="8">
    <source>
        <dbReference type="Proteomes" id="UP001177258"/>
    </source>
</evidence>
<reference evidence="6" key="2">
    <citation type="submission" date="2023-07" db="EMBL/GenBank/DDBJ databases">
        <authorList>
            <person name="Aydin F."/>
            <person name="Tarhane S."/>
            <person name="Saticioglu I.B."/>
            <person name="Karakaya E."/>
            <person name="Abay S."/>
            <person name="Guran O."/>
            <person name="Bozkurt E."/>
            <person name="Uzum N."/>
            <person name="Olgun K."/>
            <person name="Jablonski D."/>
        </authorList>
    </citation>
    <scope>NUCLEOTIDE SEQUENCE</scope>
    <source>
        <strain evidence="6">Faydin-H75</strain>
    </source>
</reference>
<gene>
    <name evidence="4 7" type="primary">ureE</name>
    <name evidence="6" type="ORF">Q5I04_03145</name>
    <name evidence="7" type="ORF">Q5I06_04080</name>
</gene>
<evidence type="ECO:0000313" key="9">
    <source>
        <dbReference type="Proteomes" id="UP001240777"/>
    </source>
</evidence>
<evidence type="ECO:0000313" key="6">
    <source>
        <dbReference type="EMBL" id="MDO7252909.1"/>
    </source>
</evidence>
<comment type="caution">
    <text evidence="7">The sequence shown here is derived from an EMBL/GenBank/DDBJ whole genome shotgun (WGS) entry which is preliminary data.</text>
</comment>
<reference evidence="7 9" key="1">
    <citation type="submission" date="2023-07" db="EMBL/GenBank/DDBJ databases">
        <title>Unpublished Manusciprt.</title>
        <authorList>
            <person name="Aydin F."/>
            <person name="Tarhane S."/>
            <person name="Saticioglu I.B."/>
            <person name="Karakaya E."/>
            <person name="Abay S."/>
            <person name="Guran O."/>
            <person name="Bozkurt E."/>
            <person name="Uzum N."/>
            <person name="Olgun K."/>
            <person name="Jablonski D."/>
        </authorList>
    </citation>
    <scope>NUCLEOTIDE SEQUENCE</scope>
    <source>
        <strain evidence="9">faydin-H75</strain>
        <strain evidence="7">Faydin-H76</strain>
    </source>
</reference>
<dbReference type="InterPro" id="IPR036118">
    <property type="entry name" value="UreE_N_sf"/>
</dbReference>
<dbReference type="HAMAP" id="MF_00822">
    <property type="entry name" value="UreE"/>
    <property type="match status" value="1"/>
</dbReference>
<dbReference type="CDD" id="cd00571">
    <property type="entry name" value="UreE"/>
    <property type="match status" value="1"/>
</dbReference>
<dbReference type="PIRSF" id="PIRSF036402">
    <property type="entry name" value="Ureas_acces_UreE"/>
    <property type="match status" value="1"/>
</dbReference>
<comment type="subcellular location">
    <subcellularLocation>
        <location evidence="4">Cytoplasm</location>
    </subcellularLocation>
</comment>
<dbReference type="Gene3D" id="3.30.70.790">
    <property type="entry name" value="UreE, C-terminal domain"/>
    <property type="match status" value="1"/>
</dbReference>
<feature type="domain" description="UreE urease accessory N-terminal" evidence="5">
    <location>
        <begin position="6"/>
        <end position="71"/>
    </location>
</feature>
<name>A0AA90PYM6_9HELI</name>
<dbReference type="EMBL" id="JAUYZK010000004">
    <property type="protein sequence ID" value="MDP2538953.1"/>
    <property type="molecule type" value="Genomic_DNA"/>
</dbReference>
<accession>A0AA90PYM6</accession>
<dbReference type="SUPFAM" id="SSF69737">
    <property type="entry name" value="Urease metallochaperone UreE, C-terminal domain"/>
    <property type="match status" value="1"/>
</dbReference>
<evidence type="ECO:0000313" key="7">
    <source>
        <dbReference type="EMBL" id="MDP2538953.1"/>
    </source>
</evidence>
<dbReference type="Gene3D" id="2.60.260.20">
    <property type="entry name" value="Urease metallochaperone UreE, N-terminal domain"/>
    <property type="match status" value="1"/>
</dbReference>
<proteinExistence type="inferred from homology"/>
<dbReference type="EMBL" id="JAUPEV010000003">
    <property type="protein sequence ID" value="MDO7252909.1"/>
    <property type="molecule type" value="Genomic_DNA"/>
</dbReference>
<dbReference type="NCBIfam" id="NF009754">
    <property type="entry name" value="PRK13261.1-6"/>
    <property type="match status" value="1"/>
</dbReference>
<dbReference type="Proteomes" id="UP001177258">
    <property type="component" value="Unassembled WGS sequence"/>
</dbReference>
<sequence>MLIEHLEGNLKDRDFSAFKIDYVDLEWYDSRKKIARWKTRNGKEISVRLSNPPKMGFSQGDILHQNENEIIAINILPTLVLRLIATSPAEIAKICYEIGNRHASLFFGDNEFEFKTPFEKPLKVLFDKLDIKNDILNSILDSAYRISVSMAHSEPVFKVKASPDLKITISGEKN</sequence>
<dbReference type="InterPro" id="IPR004029">
    <property type="entry name" value="UreE_N"/>
</dbReference>
<comment type="function">
    <text evidence="4">Involved in urease metallocenter assembly. Binds nickel. Probably functions as a nickel donor during metallocenter assembly.</text>
</comment>
<dbReference type="SUPFAM" id="SSF69287">
    <property type="entry name" value="Urease metallochaperone UreE, N-terminal domain"/>
    <property type="match status" value="1"/>
</dbReference>
<comment type="similarity">
    <text evidence="4">Belongs to the UreE family.</text>
</comment>
<keyword evidence="3 4" id="KW-0143">Chaperone</keyword>
<dbReference type="AlphaFoldDB" id="A0AA90PYM6"/>
<evidence type="ECO:0000256" key="1">
    <source>
        <dbReference type="ARBA" id="ARBA00022490"/>
    </source>
</evidence>
<evidence type="ECO:0000256" key="3">
    <source>
        <dbReference type="ARBA" id="ARBA00023186"/>
    </source>
</evidence>
<protein>
    <recommendedName>
        <fullName evidence="4">Urease accessory protein UreE</fullName>
    </recommendedName>
</protein>
<dbReference type="Pfam" id="PF02814">
    <property type="entry name" value="UreE_N"/>
    <property type="match status" value="1"/>
</dbReference>
<evidence type="ECO:0000256" key="4">
    <source>
        <dbReference type="HAMAP-Rule" id="MF_00822"/>
    </source>
</evidence>
<keyword evidence="1 4" id="KW-0963">Cytoplasm</keyword>
<keyword evidence="2 4" id="KW-0533">Nickel</keyword>
<dbReference type="InterPro" id="IPR012406">
    <property type="entry name" value="UreE"/>
</dbReference>
<dbReference type="RefSeq" id="WP_305516753.1">
    <property type="nucleotide sequence ID" value="NZ_JAUPEV010000003.1"/>
</dbReference>
<organism evidence="7 8">
    <name type="scientific">Helicobacter cappadocius</name>
    <dbReference type="NCBI Taxonomy" id="3063998"/>
    <lineage>
        <taxon>Bacteria</taxon>
        <taxon>Pseudomonadati</taxon>
        <taxon>Campylobacterota</taxon>
        <taxon>Epsilonproteobacteria</taxon>
        <taxon>Campylobacterales</taxon>
        <taxon>Helicobacteraceae</taxon>
        <taxon>Helicobacter</taxon>
    </lineage>
</organism>
<dbReference type="GO" id="GO:0051082">
    <property type="term" value="F:unfolded protein binding"/>
    <property type="evidence" value="ECO:0007669"/>
    <property type="project" value="UniProtKB-UniRule"/>
</dbReference>
<dbReference type="Proteomes" id="UP001240777">
    <property type="component" value="Unassembled WGS sequence"/>
</dbReference>
<evidence type="ECO:0000256" key="2">
    <source>
        <dbReference type="ARBA" id="ARBA00022596"/>
    </source>
</evidence>
<dbReference type="GO" id="GO:0006457">
    <property type="term" value="P:protein folding"/>
    <property type="evidence" value="ECO:0007669"/>
    <property type="project" value="InterPro"/>
</dbReference>
<keyword evidence="9" id="KW-1185">Reference proteome</keyword>